<feature type="signal peptide" evidence="1">
    <location>
        <begin position="1"/>
        <end position="25"/>
    </location>
</feature>
<evidence type="ECO:0000313" key="2">
    <source>
        <dbReference type="EMBL" id="SMX26013.1"/>
    </source>
</evidence>
<protein>
    <submittedName>
        <fullName evidence="2">Uncharacterized protein</fullName>
    </submittedName>
</protein>
<sequence>MTMFRQSATALTVSLALLATGPAWATDLEFDLTGRVSLYGKRASLAATDLVPDPDASGYQDALAGMSGVMGAKLSYGRLSLAAQFRAEARDGQVETFTDEAFAELLLGESLFVFGGRRILSYGQAYGLNPADVLHDPLSENRIFPSGQARSDVEGTEMIGADLLFDNGSSLSLIYAPDSEDPRLGIEEDFAMLRFSGLMAGGAGDYSVALIDGNRPGAALSFSWGIGDASVIYMDATFRKGRDKQAISGTSPLGHLLLDTRDTDKVHPFVTLGFGYTFENGVSLNAEYTRDAGGYSDSEWDRIVSALDTITPTQSAVHGQSLNQLNGLLNHYTLRQNYGFLRVSHDSLFGKPVSGELTVLHGLDDGSGSLGLRLEMPLGEQATLGLSATHKYGGENSEFTLRPEGDALAIYTTMKF</sequence>
<dbReference type="OrthoDB" id="6495687at2"/>
<evidence type="ECO:0000313" key="3">
    <source>
        <dbReference type="Proteomes" id="UP000225972"/>
    </source>
</evidence>
<gene>
    <name evidence="2" type="ORF">TRP8649_00085</name>
</gene>
<organism evidence="2 3">
    <name type="scientific">Pelagimonas phthalicica</name>
    <dbReference type="NCBI Taxonomy" id="1037362"/>
    <lineage>
        <taxon>Bacteria</taxon>
        <taxon>Pseudomonadati</taxon>
        <taxon>Pseudomonadota</taxon>
        <taxon>Alphaproteobacteria</taxon>
        <taxon>Rhodobacterales</taxon>
        <taxon>Roseobacteraceae</taxon>
        <taxon>Pelagimonas</taxon>
    </lineage>
</organism>
<evidence type="ECO:0000256" key="1">
    <source>
        <dbReference type="SAM" id="SignalP"/>
    </source>
</evidence>
<accession>A0A238J6Q1</accession>
<dbReference type="EMBL" id="FXXP01000001">
    <property type="protein sequence ID" value="SMX26013.1"/>
    <property type="molecule type" value="Genomic_DNA"/>
</dbReference>
<dbReference type="RefSeq" id="WP_133840743.1">
    <property type="nucleotide sequence ID" value="NZ_FXXP01000001.1"/>
</dbReference>
<keyword evidence="3" id="KW-1185">Reference proteome</keyword>
<dbReference type="AlphaFoldDB" id="A0A238J6Q1"/>
<dbReference type="Proteomes" id="UP000225972">
    <property type="component" value="Unassembled WGS sequence"/>
</dbReference>
<name>A0A238J6Q1_9RHOB</name>
<proteinExistence type="predicted"/>
<reference evidence="3" key="1">
    <citation type="submission" date="2017-05" db="EMBL/GenBank/DDBJ databases">
        <authorList>
            <person name="Rodrigo-Torres L."/>
            <person name="Arahal R. D."/>
            <person name="Lucena T."/>
        </authorList>
    </citation>
    <scope>NUCLEOTIDE SEQUENCE [LARGE SCALE GENOMIC DNA]</scope>
    <source>
        <strain evidence="3">CECT 8649</strain>
    </source>
</reference>
<keyword evidence="1" id="KW-0732">Signal</keyword>
<feature type="chain" id="PRO_5012669581" evidence="1">
    <location>
        <begin position="26"/>
        <end position="416"/>
    </location>
</feature>